<dbReference type="AlphaFoldDB" id="A0A4R6N7C3"/>
<sequence>MITVLYAHPYPRHSRAGRELQRGIQGLPQVQTRNLYELYPDFHIDVEAEQQALLRSGTIVLQHPLYWYHMPALLSLWCEKVLTHGWAYGHAADGSSARALAGKRLLWVATTGGDRGAYSEAGYNHYPMERIATPIQQLARFCGMEWLPPYTVYHAGALSDEALLLAAQGYRTRLLEELVFHGLEGSLSTHEEPRHEG</sequence>
<reference evidence="3 4" key="1">
    <citation type="submission" date="2019-03" db="EMBL/GenBank/DDBJ databases">
        <title>Genomic Encyclopedia of Type Strains, Phase IV (KMG-IV): sequencing the most valuable type-strain genomes for metagenomic binning, comparative biology and taxonomic classification.</title>
        <authorList>
            <person name="Goeker M."/>
        </authorList>
    </citation>
    <scope>NUCLEOTIDE SEQUENCE [LARGE SCALE GENOMIC DNA]</scope>
    <source>
        <strain evidence="3 4">DSM 25082</strain>
    </source>
</reference>
<name>A0A4R6N7C3_9BURK</name>
<dbReference type="PANTHER" id="PTHR47307:SF2">
    <property type="entry name" value="GLUTATHIONE-REGULATED POTASSIUM-EFFLUX SYSTEM ANCILLARY PROTEIN KEFF"/>
    <property type="match status" value="1"/>
</dbReference>
<accession>A0A4R6N7C3</accession>
<keyword evidence="4" id="KW-1185">Reference proteome</keyword>
<dbReference type="SUPFAM" id="SSF52218">
    <property type="entry name" value="Flavoproteins"/>
    <property type="match status" value="1"/>
</dbReference>
<dbReference type="Proteomes" id="UP000295357">
    <property type="component" value="Unassembled WGS sequence"/>
</dbReference>
<dbReference type="InterPro" id="IPR003680">
    <property type="entry name" value="Flavodoxin_fold"/>
</dbReference>
<proteinExistence type="predicted"/>
<evidence type="ECO:0000313" key="3">
    <source>
        <dbReference type="EMBL" id="TDP11318.1"/>
    </source>
</evidence>
<dbReference type="Pfam" id="PF02525">
    <property type="entry name" value="Flavodoxin_2"/>
    <property type="match status" value="1"/>
</dbReference>
<dbReference type="InterPro" id="IPR029039">
    <property type="entry name" value="Flavoprotein-like_sf"/>
</dbReference>
<gene>
    <name evidence="3" type="ORF">DFR39_103244</name>
</gene>
<organism evidence="3 4">
    <name type="scientific">Roseateles asaccharophilus</name>
    <dbReference type="NCBI Taxonomy" id="582607"/>
    <lineage>
        <taxon>Bacteria</taxon>
        <taxon>Pseudomonadati</taxon>
        <taxon>Pseudomonadota</taxon>
        <taxon>Betaproteobacteria</taxon>
        <taxon>Burkholderiales</taxon>
        <taxon>Sphaerotilaceae</taxon>
        <taxon>Roseateles</taxon>
    </lineage>
</organism>
<dbReference type="GO" id="GO:0003955">
    <property type="term" value="F:NAD(P)H dehydrogenase (quinone) activity"/>
    <property type="evidence" value="ECO:0007669"/>
    <property type="project" value="TreeGrafter"/>
</dbReference>
<keyword evidence="1" id="KW-0560">Oxidoreductase</keyword>
<dbReference type="PANTHER" id="PTHR47307">
    <property type="entry name" value="GLUTATHIONE-REGULATED POTASSIUM-EFFLUX SYSTEM ANCILLARY PROTEIN KEFG"/>
    <property type="match status" value="1"/>
</dbReference>
<dbReference type="RefSeq" id="WP_133603218.1">
    <property type="nucleotide sequence ID" value="NZ_JAUFPJ010000006.1"/>
</dbReference>
<dbReference type="EMBL" id="SNXE01000003">
    <property type="protein sequence ID" value="TDP11318.1"/>
    <property type="molecule type" value="Genomic_DNA"/>
</dbReference>
<evidence type="ECO:0000259" key="2">
    <source>
        <dbReference type="Pfam" id="PF02525"/>
    </source>
</evidence>
<comment type="caution">
    <text evidence="3">The sequence shown here is derived from an EMBL/GenBank/DDBJ whole genome shotgun (WGS) entry which is preliminary data.</text>
</comment>
<dbReference type="GO" id="GO:0009055">
    <property type="term" value="F:electron transfer activity"/>
    <property type="evidence" value="ECO:0007669"/>
    <property type="project" value="TreeGrafter"/>
</dbReference>
<dbReference type="InterPro" id="IPR046980">
    <property type="entry name" value="KefG/KefF"/>
</dbReference>
<dbReference type="GO" id="GO:0010181">
    <property type="term" value="F:FMN binding"/>
    <property type="evidence" value="ECO:0007669"/>
    <property type="project" value="TreeGrafter"/>
</dbReference>
<dbReference type="Gene3D" id="3.40.50.360">
    <property type="match status" value="1"/>
</dbReference>
<dbReference type="OrthoDB" id="9798454at2"/>
<evidence type="ECO:0000256" key="1">
    <source>
        <dbReference type="ARBA" id="ARBA00023002"/>
    </source>
</evidence>
<evidence type="ECO:0000313" key="4">
    <source>
        <dbReference type="Proteomes" id="UP000295357"/>
    </source>
</evidence>
<feature type="domain" description="Flavodoxin-like fold" evidence="2">
    <location>
        <begin position="2"/>
        <end position="172"/>
    </location>
</feature>
<protein>
    <submittedName>
        <fullName evidence="3">Kef-type potassium/proton antiporter accessory protein (CPA2 family)</fullName>
    </submittedName>
</protein>